<organism evidence="2 3">
    <name type="scientific">Mesorhizobium plurifarium</name>
    <dbReference type="NCBI Taxonomy" id="69974"/>
    <lineage>
        <taxon>Bacteria</taxon>
        <taxon>Pseudomonadati</taxon>
        <taxon>Pseudomonadota</taxon>
        <taxon>Alphaproteobacteria</taxon>
        <taxon>Hyphomicrobiales</taxon>
        <taxon>Phyllobacteriaceae</taxon>
        <taxon>Mesorhizobium</taxon>
    </lineage>
</organism>
<protein>
    <submittedName>
        <fullName evidence="2">Uncharacterized protein</fullName>
    </submittedName>
</protein>
<dbReference type="Proteomes" id="UP000045285">
    <property type="component" value="Unassembled WGS sequence"/>
</dbReference>
<evidence type="ECO:0000313" key="3">
    <source>
        <dbReference type="Proteomes" id="UP000045285"/>
    </source>
</evidence>
<proteinExistence type="predicted"/>
<dbReference type="EMBL" id="CCMZ01000006">
    <property type="protein sequence ID" value="CDX13318.1"/>
    <property type="molecule type" value="Genomic_DNA"/>
</dbReference>
<reference evidence="3" key="1">
    <citation type="submission" date="2014-08" db="EMBL/GenBank/DDBJ databases">
        <authorList>
            <person name="Moulin L."/>
        </authorList>
    </citation>
    <scope>NUCLEOTIDE SEQUENCE [LARGE SCALE GENOMIC DNA]</scope>
</reference>
<evidence type="ECO:0000256" key="1">
    <source>
        <dbReference type="SAM" id="MobiDB-lite"/>
    </source>
</evidence>
<name>A0A090DI18_MESPL</name>
<keyword evidence="3" id="KW-1185">Reference proteome</keyword>
<evidence type="ECO:0000313" key="2">
    <source>
        <dbReference type="EMBL" id="CDX13318.1"/>
    </source>
</evidence>
<sequence length="105" mass="11638">MDGPHSDEDNIGNLNEFAIVGGEPKAVLDRKGRGLAAWRQDDCRWIQSGPHKPGQHGSGQMPDAKNANDHFLPPEAPLAIRMNLRKKCEPQSVDTTCRQIRLELS</sequence>
<feature type="region of interest" description="Disordered" evidence="1">
    <location>
        <begin position="45"/>
        <end position="72"/>
    </location>
</feature>
<dbReference type="AlphaFoldDB" id="A0A090DI18"/>
<gene>
    <name evidence="2" type="ORF">MPL3356_140147</name>
</gene>
<accession>A0A090DI18</accession>